<reference evidence="3 4" key="1">
    <citation type="submission" date="2017-12" db="EMBL/GenBank/DDBJ databases">
        <title>Sequencing, de novo assembly and annotation of complete genome of a new Thraustochytrid species, strain FCC1311.</title>
        <authorList>
            <person name="Sedici K."/>
            <person name="Godart F."/>
            <person name="Aiese Cigliano R."/>
            <person name="Sanseverino W."/>
            <person name="Barakat M."/>
            <person name="Ortet P."/>
            <person name="Marechal E."/>
            <person name="Cagnac O."/>
            <person name="Amato A."/>
        </authorList>
    </citation>
    <scope>NUCLEOTIDE SEQUENCE [LARGE SCALE GENOMIC DNA]</scope>
</reference>
<dbReference type="AlphaFoldDB" id="A0A2R5G910"/>
<organism evidence="3 4">
    <name type="scientific">Hondaea fermentalgiana</name>
    <dbReference type="NCBI Taxonomy" id="2315210"/>
    <lineage>
        <taxon>Eukaryota</taxon>
        <taxon>Sar</taxon>
        <taxon>Stramenopiles</taxon>
        <taxon>Bigyra</taxon>
        <taxon>Labyrinthulomycetes</taxon>
        <taxon>Thraustochytrida</taxon>
        <taxon>Thraustochytriidae</taxon>
        <taxon>Hondaea</taxon>
    </lineage>
</organism>
<feature type="transmembrane region" description="Helical" evidence="2">
    <location>
        <begin position="420"/>
        <end position="443"/>
    </location>
</feature>
<feature type="transmembrane region" description="Helical" evidence="2">
    <location>
        <begin position="354"/>
        <end position="375"/>
    </location>
</feature>
<feature type="transmembrane region" description="Helical" evidence="2">
    <location>
        <begin position="81"/>
        <end position="98"/>
    </location>
</feature>
<dbReference type="PANTHER" id="PTHR36178">
    <property type="entry name" value="SLR0625 PROTEIN"/>
    <property type="match status" value="1"/>
</dbReference>
<feature type="transmembrane region" description="Helical" evidence="2">
    <location>
        <begin position="318"/>
        <end position="334"/>
    </location>
</feature>
<dbReference type="GO" id="GO:0015813">
    <property type="term" value="P:L-glutamate transmembrane transport"/>
    <property type="evidence" value="ECO:0007669"/>
    <property type="project" value="InterPro"/>
</dbReference>
<feature type="region of interest" description="Disordered" evidence="1">
    <location>
        <begin position="250"/>
        <end position="284"/>
    </location>
</feature>
<dbReference type="InParanoid" id="A0A2R5G910"/>
<feature type="transmembrane region" description="Helical" evidence="2">
    <location>
        <begin position="119"/>
        <end position="141"/>
    </location>
</feature>
<evidence type="ECO:0008006" key="5">
    <source>
        <dbReference type="Google" id="ProtNLM"/>
    </source>
</evidence>
<dbReference type="OrthoDB" id="10267215at2759"/>
<evidence type="ECO:0000256" key="1">
    <source>
        <dbReference type="SAM" id="MobiDB-lite"/>
    </source>
</evidence>
<evidence type="ECO:0000256" key="2">
    <source>
        <dbReference type="SAM" id="Phobius"/>
    </source>
</evidence>
<feature type="transmembrane region" description="Helical" evidence="2">
    <location>
        <begin position="395"/>
        <end position="414"/>
    </location>
</feature>
<dbReference type="InterPro" id="IPR004445">
    <property type="entry name" value="GltS"/>
</dbReference>
<proteinExistence type="predicted"/>
<feature type="transmembrane region" description="Helical" evidence="2">
    <location>
        <begin position="12"/>
        <end position="31"/>
    </location>
</feature>
<dbReference type="EMBL" id="BEYU01000031">
    <property type="protein sequence ID" value="GBG27490.1"/>
    <property type="molecule type" value="Genomic_DNA"/>
</dbReference>
<feature type="compositionally biased region" description="Polar residues" evidence="1">
    <location>
        <begin position="266"/>
        <end position="275"/>
    </location>
</feature>
<dbReference type="GO" id="GO:0016020">
    <property type="term" value="C:membrane"/>
    <property type="evidence" value="ECO:0007669"/>
    <property type="project" value="InterPro"/>
</dbReference>
<sequence length="556" mass="60915">MSEELPPFALGGSMALVSSFSTLFVFMYIGHIIREYVACTRKFMLPASLIGGLLALLFVQLCTLNDTVYAVVESDFIDGWSSMPGFLINIIFATLFMGKTVPSAREIWETAAPQIAYGWVIAWGNWFVACLLTPILFMPVWDTNPLFGSLGPVGTQGGHGTAAGVTASYTSLGFPEGGDLGITAATIGILFGVIVGTILCNIANYFGWSRMSYLARRKEDKDTEAYAGIGSNNSGNAEVTKADPSHVNPEAIEDKRHGEGAHVGVASSSDNGSSDTRNETPIEHGEELRSWRDRALIPTEKRIPGAYLTVSGDAIETLALHVSYLGVVLMLAYWTKRMLIAFETLNDWLTEYSFFSGFPLFPMCLLWGLVLQVIFDKYLEDSPLDRGMMERISGFALDVLVLTAVATTNLQVVADNIGPLMIVLFVILAFQLVCFFFLAPLMLPDFWVERALPEFGTSTATTSIGLMLLRIVDPQYETPAAKAFAAKQLITEPFLGGGVWTSLALPLIASVGNWVVFGISGGVMVFFMCLWFFVLRFRKEGPMFRRAFDPTLDVIH</sequence>
<protein>
    <recommendedName>
        <fullName evidence="5">Sodium/glutamate symporter</fullName>
    </recommendedName>
</protein>
<dbReference type="GO" id="GO:0015501">
    <property type="term" value="F:glutamate:sodium symporter activity"/>
    <property type="evidence" value="ECO:0007669"/>
    <property type="project" value="InterPro"/>
</dbReference>
<feature type="transmembrane region" description="Helical" evidence="2">
    <location>
        <begin position="43"/>
        <end position="61"/>
    </location>
</feature>
<feature type="transmembrane region" description="Helical" evidence="2">
    <location>
        <begin position="489"/>
        <end position="508"/>
    </location>
</feature>
<name>A0A2R5G910_9STRA</name>
<evidence type="ECO:0000313" key="4">
    <source>
        <dbReference type="Proteomes" id="UP000241890"/>
    </source>
</evidence>
<comment type="caution">
    <text evidence="3">The sequence shown here is derived from an EMBL/GenBank/DDBJ whole genome shotgun (WGS) entry which is preliminary data.</text>
</comment>
<accession>A0A2R5G910</accession>
<keyword evidence="2" id="KW-0472">Membrane</keyword>
<dbReference type="PANTHER" id="PTHR36178:SF1">
    <property type="entry name" value="SODIUM_GLUTAMATE SYMPORTER"/>
    <property type="match status" value="1"/>
</dbReference>
<feature type="transmembrane region" description="Helical" evidence="2">
    <location>
        <begin position="514"/>
        <end position="535"/>
    </location>
</feature>
<gene>
    <name evidence="3" type="ORF">FCC1311_037122</name>
</gene>
<keyword evidence="2" id="KW-1133">Transmembrane helix</keyword>
<feature type="transmembrane region" description="Helical" evidence="2">
    <location>
        <begin position="182"/>
        <end position="208"/>
    </location>
</feature>
<keyword evidence="4" id="KW-1185">Reference proteome</keyword>
<evidence type="ECO:0000313" key="3">
    <source>
        <dbReference type="EMBL" id="GBG27490.1"/>
    </source>
</evidence>
<keyword evidence="2" id="KW-0812">Transmembrane</keyword>
<dbReference type="Proteomes" id="UP000241890">
    <property type="component" value="Unassembled WGS sequence"/>
</dbReference>